<accession>A0A8B8AZT3</accession>
<protein>
    <submittedName>
        <fullName evidence="5">Uncharacterized protein LOC111106291</fullName>
    </submittedName>
</protein>
<keyword evidence="3" id="KW-0732">Signal</keyword>
<evidence type="ECO:0000313" key="5">
    <source>
        <dbReference type="RefSeq" id="XP_022296611.1"/>
    </source>
</evidence>
<keyword evidence="4" id="KW-1185">Reference proteome</keyword>
<organism evidence="4 5">
    <name type="scientific">Crassostrea virginica</name>
    <name type="common">Eastern oyster</name>
    <dbReference type="NCBI Taxonomy" id="6565"/>
    <lineage>
        <taxon>Eukaryota</taxon>
        <taxon>Metazoa</taxon>
        <taxon>Spiralia</taxon>
        <taxon>Lophotrochozoa</taxon>
        <taxon>Mollusca</taxon>
        <taxon>Bivalvia</taxon>
        <taxon>Autobranchia</taxon>
        <taxon>Pteriomorphia</taxon>
        <taxon>Ostreida</taxon>
        <taxon>Ostreoidea</taxon>
        <taxon>Ostreidae</taxon>
        <taxon>Crassostrea</taxon>
    </lineage>
</organism>
<evidence type="ECO:0000256" key="3">
    <source>
        <dbReference type="SAM" id="SignalP"/>
    </source>
</evidence>
<dbReference type="OrthoDB" id="6141984at2759"/>
<dbReference type="Proteomes" id="UP000694844">
    <property type="component" value="Chromosome 8"/>
</dbReference>
<sequence>MNRLQSLEFWCSFFCLLTLVTAHKTDLVNEEWTQLSVAVVIVVSAVVAVTLIVVLIQCGGCVGMEVSSESHPASGGKAGHAYPTVVTDANTQVLLSSHTLPGDDPYTPGSGGQGLPYSMTPGIPSAAGFTGYQASPPQPTPSAPGWGQTGVGQTYQSPGPGVHCSAVNNEPPPPSYNDTIRGSDALW</sequence>
<keyword evidence="2" id="KW-0472">Membrane</keyword>
<feature type="chain" id="PRO_5034101064" evidence="3">
    <location>
        <begin position="23"/>
        <end position="187"/>
    </location>
</feature>
<name>A0A8B8AZT3_CRAVI</name>
<proteinExistence type="predicted"/>
<feature type="signal peptide" evidence="3">
    <location>
        <begin position="1"/>
        <end position="22"/>
    </location>
</feature>
<keyword evidence="2" id="KW-0812">Transmembrane</keyword>
<dbReference type="RefSeq" id="XP_022296611.1">
    <property type="nucleotide sequence ID" value="XM_022440903.1"/>
</dbReference>
<gene>
    <name evidence="5" type="primary">LOC111106291</name>
</gene>
<feature type="region of interest" description="Disordered" evidence="1">
    <location>
        <begin position="128"/>
        <end position="187"/>
    </location>
</feature>
<evidence type="ECO:0000256" key="2">
    <source>
        <dbReference type="SAM" id="Phobius"/>
    </source>
</evidence>
<keyword evidence="2" id="KW-1133">Transmembrane helix</keyword>
<evidence type="ECO:0000313" key="4">
    <source>
        <dbReference type="Proteomes" id="UP000694844"/>
    </source>
</evidence>
<reference evidence="5" key="1">
    <citation type="submission" date="2025-08" db="UniProtKB">
        <authorList>
            <consortium name="RefSeq"/>
        </authorList>
    </citation>
    <scope>IDENTIFICATION</scope>
    <source>
        <tissue evidence="5">Whole sample</tissue>
    </source>
</reference>
<dbReference type="GeneID" id="111106291"/>
<dbReference type="KEGG" id="cvn:111106291"/>
<evidence type="ECO:0000256" key="1">
    <source>
        <dbReference type="SAM" id="MobiDB-lite"/>
    </source>
</evidence>
<dbReference type="AlphaFoldDB" id="A0A8B8AZT3"/>
<feature type="transmembrane region" description="Helical" evidence="2">
    <location>
        <begin position="32"/>
        <end position="56"/>
    </location>
</feature>